<evidence type="ECO:0000313" key="3">
    <source>
        <dbReference type="EMBL" id="STY27541.1"/>
    </source>
</evidence>
<dbReference type="Proteomes" id="UP000254040">
    <property type="component" value="Unassembled WGS sequence"/>
</dbReference>
<feature type="region of interest" description="Disordered" evidence="1">
    <location>
        <begin position="256"/>
        <end position="277"/>
    </location>
</feature>
<dbReference type="EMBL" id="UGOG01000002">
    <property type="protein sequence ID" value="STY27541.1"/>
    <property type="molecule type" value="Genomic_DNA"/>
</dbReference>
<reference evidence="3 5" key="2">
    <citation type="submission" date="2018-06" db="EMBL/GenBank/DDBJ databases">
        <authorList>
            <consortium name="Pathogen Informatics"/>
            <person name="Doyle S."/>
        </authorList>
    </citation>
    <scope>NUCLEOTIDE SEQUENCE [LARGE SCALE GENOMIC DNA]</scope>
    <source>
        <strain evidence="3 5">NCTC12239</strain>
    </source>
</reference>
<evidence type="ECO:0000313" key="5">
    <source>
        <dbReference type="Proteomes" id="UP000254040"/>
    </source>
</evidence>
<gene>
    <name evidence="2" type="ORF">Lmor_0002</name>
    <name evidence="3" type="ORF">NCTC12239_03219</name>
</gene>
<dbReference type="Proteomes" id="UP000054985">
    <property type="component" value="Unassembled WGS sequence"/>
</dbReference>
<accession>A0A378LU07</accession>
<name>A0A378LU07_9GAMM</name>
<dbReference type="RefSeq" id="WP_051190614.1">
    <property type="nucleotide sequence ID" value="NZ_CAAAJG010000015.1"/>
</dbReference>
<evidence type="ECO:0000313" key="2">
    <source>
        <dbReference type="EMBL" id="KTD39636.1"/>
    </source>
</evidence>
<sequence length="336" mass="37794">MCNEISIINKLQAVVCFNKARIDVERPFIGFPYGPALLIKSLINLADPATGIVYDVSYHDIAKLIEINSAPGRKESGTPSKQTIRNYIKSIERECGEYFKVVSEGQSLKFLFPQLPKIFSKIFENTEVNTLTNPVNNQENIDEKVVFDEEVNIELNTEVNIPNPCVKKLFININNNTNNNNLGEEIGNKNLKQLISPNFYPSQKTIARAIASGYGFATDSNIIQEFIDKNTAWGSTFADFNPIYLSFLAKHAERKQQEPMISNTQTRSTNNERASPKVNSYDAALETVARFNQNACKPSTEELFPTSKVISAELEYRPCVLALDGTHQNLRHFVSN</sequence>
<dbReference type="OrthoDB" id="5638202at2"/>
<keyword evidence="4" id="KW-1185">Reference proteome</keyword>
<reference evidence="2 4" key="1">
    <citation type="submission" date="2015-11" db="EMBL/GenBank/DDBJ databases">
        <title>Genomic analysis of 38 Legionella species identifies large and diverse effector repertoires.</title>
        <authorList>
            <person name="Burstein D."/>
            <person name="Amaro F."/>
            <person name="Zusman T."/>
            <person name="Lifshitz Z."/>
            <person name="Cohen O."/>
            <person name="Gilbert J.A."/>
            <person name="Pupko T."/>
            <person name="Shuman H.A."/>
            <person name="Segal G."/>
        </authorList>
    </citation>
    <scope>NUCLEOTIDE SEQUENCE [LARGE SCALE GENOMIC DNA]</scope>
    <source>
        <strain evidence="2 4">ATCC 43877</strain>
    </source>
</reference>
<evidence type="ECO:0000256" key="1">
    <source>
        <dbReference type="SAM" id="MobiDB-lite"/>
    </source>
</evidence>
<proteinExistence type="predicted"/>
<organism evidence="3 5">
    <name type="scientific">Legionella moravica</name>
    <dbReference type="NCBI Taxonomy" id="39962"/>
    <lineage>
        <taxon>Bacteria</taxon>
        <taxon>Pseudomonadati</taxon>
        <taxon>Pseudomonadota</taxon>
        <taxon>Gammaproteobacteria</taxon>
        <taxon>Legionellales</taxon>
        <taxon>Legionellaceae</taxon>
        <taxon>Legionella</taxon>
    </lineage>
</organism>
<feature type="compositionally biased region" description="Polar residues" evidence="1">
    <location>
        <begin position="259"/>
        <end position="273"/>
    </location>
</feature>
<evidence type="ECO:0000313" key="4">
    <source>
        <dbReference type="Proteomes" id="UP000054985"/>
    </source>
</evidence>
<protein>
    <submittedName>
        <fullName evidence="3">Legionella vir region protein LvrA</fullName>
    </submittedName>
</protein>
<dbReference type="AlphaFoldDB" id="A0A378LU07"/>
<dbReference type="EMBL" id="LNYN01000001">
    <property type="protein sequence ID" value="KTD39636.1"/>
    <property type="molecule type" value="Genomic_DNA"/>
</dbReference>